<dbReference type="AlphaFoldDB" id="A0A4Y2S3L3"/>
<evidence type="ECO:0000313" key="2">
    <source>
        <dbReference type="Proteomes" id="UP000499080"/>
    </source>
</evidence>
<protein>
    <submittedName>
        <fullName evidence="1">Uncharacterized protein</fullName>
    </submittedName>
</protein>
<dbReference type="Proteomes" id="UP000499080">
    <property type="component" value="Unassembled WGS sequence"/>
</dbReference>
<reference evidence="1 2" key="1">
    <citation type="journal article" date="2019" name="Sci. Rep.">
        <title>Orb-weaving spider Araneus ventricosus genome elucidates the spidroin gene catalogue.</title>
        <authorList>
            <person name="Kono N."/>
            <person name="Nakamura H."/>
            <person name="Ohtoshi R."/>
            <person name="Moran D.A.P."/>
            <person name="Shinohara A."/>
            <person name="Yoshida Y."/>
            <person name="Fujiwara M."/>
            <person name="Mori M."/>
            <person name="Tomita M."/>
            <person name="Arakawa K."/>
        </authorList>
    </citation>
    <scope>NUCLEOTIDE SEQUENCE [LARGE SCALE GENOMIC DNA]</scope>
</reference>
<comment type="caution">
    <text evidence="1">The sequence shown here is derived from an EMBL/GenBank/DDBJ whole genome shotgun (WGS) entry which is preliminary data.</text>
</comment>
<proteinExistence type="predicted"/>
<sequence length="110" mass="12722">MTIDKKNHSRDFTLRENSPKFFTDNAKRVNHPRVILRKSEGMAKPRIRWNQATVQNGEAKESDFLTTTVEMRKSGPAWTNLSLMEEAIILCYRGTRLKFVCSAAEESIQF</sequence>
<name>A0A4Y2S3L3_ARAVE</name>
<gene>
    <name evidence="1" type="ORF">AVEN_76756_1</name>
</gene>
<organism evidence="1 2">
    <name type="scientific">Araneus ventricosus</name>
    <name type="common">Orbweaver spider</name>
    <name type="synonym">Epeira ventricosa</name>
    <dbReference type="NCBI Taxonomy" id="182803"/>
    <lineage>
        <taxon>Eukaryota</taxon>
        <taxon>Metazoa</taxon>
        <taxon>Ecdysozoa</taxon>
        <taxon>Arthropoda</taxon>
        <taxon>Chelicerata</taxon>
        <taxon>Arachnida</taxon>
        <taxon>Araneae</taxon>
        <taxon>Araneomorphae</taxon>
        <taxon>Entelegynae</taxon>
        <taxon>Araneoidea</taxon>
        <taxon>Araneidae</taxon>
        <taxon>Araneus</taxon>
    </lineage>
</organism>
<evidence type="ECO:0000313" key="1">
    <source>
        <dbReference type="EMBL" id="GBN81810.1"/>
    </source>
</evidence>
<accession>A0A4Y2S3L3</accession>
<dbReference type="EMBL" id="BGPR01019401">
    <property type="protein sequence ID" value="GBN81810.1"/>
    <property type="molecule type" value="Genomic_DNA"/>
</dbReference>
<keyword evidence="2" id="KW-1185">Reference proteome</keyword>